<gene>
    <name evidence="1" type="ORF">DUU06_10880</name>
</gene>
<dbReference type="Pfam" id="PF13289">
    <property type="entry name" value="SIR2_2"/>
    <property type="match status" value="1"/>
</dbReference>
<dbReference type="Gene3D" id="3.40.50.1220">
    <property type="entry name" value="TPP-binding domain"/>
    <property type="match status" value="1"/>
</dbReference>
<dbReference type="SUPFAM" id="SSF52467">
    <property type="entry name" value="DHS-like NAD/FAD-binding domain"/>
    <property type="match status" value="1"/>
</dbReference>
<dbReference type="EMBL" id="AAGVVM010000016">
    <property type="protein sequence ID" value="EBS5458206.1"/>
    <property type="molecule type" value="Genomic_DNA"/>
</dbReference>
<comment type="caution">
    <text evidence="1">The sequence shown here is derived from an EMBL/GenBank/DDBJ whole genome shotgun (WGS) entry which is preliminary data.</text>
</comment>
<dbReference type="InterPro" id="IPR029035">
    <property type="entry name" value="DHS-like_NAD/FAD-binding_dom"/>
</dbReference>
<protein>
    <submittedName>
        <fullName evidence="1">DUF4020 domain-containing protein</fullName>
    </submittedName>
</protein>
<accession>A0A5V0BN66</accession>
<organism evidence="1">
    <name type="scientific">Salmonella enteritidis</name>
    <dbReference type="NCBI Taxonomy" id="149539"/>
    <lineage>
        <taxon>Bacteria</taxon>
        <taxon>Pseudomonadati</taxon>
        <taxon>Pseudomonadota</taxon>
        <taxon>Gammaproteobacteria</taxon>
        <taxon>Enterobacterales</taxon>
        <taxon>Enterobacteriaceae</taxon>
        <taxon>Salmonella</taxon>
    </lineage>
</organism>
<proteinExistence type="predicted"/>
<sequence>MIKLGTIEFDECLLDAIREDKLVIFAGAGVSKGSPSNLDDFVTLANKIAEGTGRTASVPLDRFLGELHHKGVSVHQRAVPLLTPTNSRPTSLHKDLIRLFKTGKNVRVVTTNFDLHFENAFESIFTDTSLPPHVYHAPALPRGQRFHGIVHVHGSIEFPEDMVLTDADFGRAYLTEGWARQFLVEVFRSYTVLFVGYSHDDMVMNYLARALPSDNVAGRFALTDKTENWRLLGITPLLFTKDAFSELNDSVKALADWTNRGALAWQTRITDIARETPPIDIENDIIGEIRLILSDPSKTRCFTAHACHNEWVYWLEQYGYLKPLFESSQIDECHTLLMNWLIKNFVTDHPNVIYGLIAAQGVRLNPLFWSNLIRNISLTEDKIPEPSALKRWVTILLSCIPENGDEIYNPLMWLAEQCSRQNQLPSVVRIFQVLIKHNIVLRSESFDPEHENIYIDYRLSAPHYHLNEIWGKCLEPHIQLIHSSLLTNLVCCFENIYQDLCSWDKVFTDWDPISDGRAAIEPHEQDRHPEDIDVLINITRDILHWLIVNNPTEGELWVAKLSLSEVAVLRRIAIHTISERQDLTSEKRLEWLLDHFDLHSLAEKHEIYHLAFKNYPLVNSDTRQRIIDKILTHQSSARSDWTEEQSTNRAHFDWLAWLEKCKPDCPYIQSKLSSLKFKYPEWQLDKYPDLNSWSETWTGSKSPGSKSPCSVDELLTWDPLEKLEYLLTFKGTSFRGPEREGLIGTVRAASQKNISWSFNLADILIEKSEYSTDLWPAIINGWAKANINLDDWHNILLKLEHSQLHSPHAYPISNLFLSIFEDQGKPYALETLEQVNTLAHSVWEAIEDNEDEPDNWLNVALNAPEGKIVQFWLHGLSQSQKLIPANGRTLIEPYIGWLTEVVQAPGRKGATGRSLLTSQLSWLSQLNKQWVLQHLIPLFNDDNDLNFTPAWDGFLSRGCSIPELQERLIPSYLSAISRFAVGSSRRKKFVNRFTELVLFYVDDPTSTLFPQFFQNATDDDRIEFARCIRLLLGTMQPEAVQQLCNRWLTHYWELRQQGIPTTLNDSEFKIMLEWLPTLGDAFPNVVSLITSARPITLENNVVPYLLRESGLVTKFPDATARLLVYLSQSISTMHNARYMVEISHRLTTLPSELRNQLDEELARKGFTV</sequence>
<name>A0A5V0BN66_SALEN</name>
<reference evidence="1" key="1">
    <citation type="submission" date="2018-07" db="EMBL/GenBank/DDBJ databases">
        <authorList>
            <person name="Ashton P.M."/>
            <person name="Dallman T."/>
            <person name="Nair S."/>
            <person name="De Pinna E."/>
            <person name="Peters T."/>
            <person name="Grant K."/>
        </authorList>
    </citation>
    <scope>NUCLEOTIDE SEQUENCE</scope>
    <source>
        <strain evidence="1">245081</strain>
    </source>
</reference>
<dbReference type="AlphaFoldDB" id="A0A5V0BN66"/>
<evidence type="ECO:0000313" key="1">
    <source>
        <dbReference type="EMBL" id="EBS5458206.1"/>
    </source>
</evidence>